<organism evidence="9 10">
    <name type="scientific">Perkinsus olseni</name>
    <name type="common">Perkinsus atlanticus</name>
    <dbReference type="NCBI Taxonomy" id="32597"/>
    <lineage>
        <taxon>Eukaryota</taxon>
        <taxon>Sar</taxon>
        <taxon>Alveolata</taxon>
        <taxon>Perkinsozoa</taxon>
        <taxon>Perkinsea</taxon>
        <taxon>Perkinsida</taxon>
        <taxon>Perkinsidae</taxon>
        <taxon>Perkinsus</taxon>
    </lineage>
</organism>
<dbReference type="InterPro" id="IPR050401">
    <property type="entry name" value="Cyclic_nucleotide_synthase"/>
</dbReference>
<gene>
    <name evidence="9" type="ORF">FOZ63_015045</name>
</gene>
<dbReference type="Gene3D" id="3.30.70.1230">
    <property type="entry name" value="Nucleotide cyclase"/>
    <property type="match status" value="1"/>
</dbReference>
<dbReference type="Pfam" id="PF00211">
    <property type="entry name" value="Guanylate_cyc"/>
    <property type="match status" value="1"/>
</dbReference>
<feature type="non-terminal residue" evidence="9">
    <location>
        <position position="1"/>
    </location>
</feature>
<dbReference type="AlphaFoldDB" id="A0A7J6TPK9"/>
<evidence type="ECO:0000313" key="9">
    <source>
        <dbReference type="EMBL" id="KAF4746306.1"/>
    </source>
</evidence>
<accession>A0A7J6TPK9</accession>
<dbReference type="GO" id="GO:0005886">
    <property type="term" value="C:plasma membrane"/>
    <property type="evidence" value="ECO:0007669"/>
    <property type="project" value="TreeGrafter"/>
</dbReference>
<proteinExistence type="predicted"/>
<sequence>VDDAHLIPWIPLFINVVLRIPFSRALTLSLIHLALFILNHLVRRLEMQHGATDARDCGVDFNSFCKLLDYLPMMSGITVLCVALGYRTELNQRRCYLISFSSKIEQSRSREVLHNMLPDFVADSIIEHNKDLATRIGSGPRPLLVLSTRRRSNLGVSRTAFALEIETFARRCGNVTVLFCDVADFPQLVAALTPKQLISMMHRLFSCIDKLVFIHALTKLETVSESYVVCSGLNPDDNTDDRIVSTDAFRAVLLGLDILDNTASMNISVDRGFEDAE</sequence>
<evidence type="ECO:0000256" key="1">
    <source>
        <dbReference type="ARBA" id="ARBA00004370"/>
    </source>
</evidence>
<dbReference type="GO" id="GO:0000166">
    <property type="term" value="F:nucleotide binding"/>
    <property type="evidence" value="ECO:0007669"/>
    <property type="project" value="UniProtKB-KW"/>
</dbReference>
<evidence type="ECO:0000313" key="10">
    <source>
        <dbReference type="Proteomes" id="UP000553632"/>
    </source>
</evidence>
<evidence type="ECO:0000256" key="2">
    <source>
        <dbReference type="ARBA" id="ARBA00022692"/>
    </source>
</evidence>
<feature type="transmembrane region" description="Helical" evidence="7">
    <location>
        <begin position="12"/>
        <end position="38"/>
    </location>
</feature>
<evidence type="ECO:0000256" key="3">
    <source>
        <dbReference type="ARBA" id="ARBA00022741"/>
    </source>
</evidence>
<dbReference type="GO" id="GO:0007168">
    <property type="term" value="P:receptor guanylyl cyclase signaling pathway"/>
    <property type="evidence" value="ECO:0007669"/>
    <property type="project" value="TreeGrafter"/>
</dbReference>
<dbReference type="GO" id="GO:0001653">
    <property type="term" value="F:peptide receptor activity"/>
    <property type="evidence" value="ECO:0007669"/>
    <property type="project" value="TreeGrafter"/>
</dbReference>
<feature type="domain" description="Guanylate cyclase" evidence="8">
    <location>
        <begin position="176"/>
        <end position="277"/>
    </location>
</feature>
<dbReference type="PANTHER" id="PTHR11920">
    <property type="entry name" value="GUANYLYL CYCLASE"/>
    <property type="match status" value="1"/>
</dbReference>
<keyword evidence="3" id="KW-0547">Nucleotide-binding</keyword>
<dbReference type="GO" id="GO:0004383">
    <property type="term" value="F:guanylate cyclase activity"/>
    <property type="evidence" value="ECO:0007669"/>
    <property type="project" value="TreeGrafter"/>
</dbReference>
<dbReference type="GO" id="GO:0035556">
    <property type="term" value="P:intracellular signal transduction"/>
    <property type="evidence" value="ECO:0007669"/>
    <property type="project" value="InterPro"/>
</dbReference>
<keyword evidence="10" id="KW-1185">Reference proteome</keyword>
<dbReference type="Proteomes" id="UP000553632">
    <property type="component" value="Unassembled WGS sequence"/>
</dbReference>
<dbReference type="PANTHER" id="PTHR11920:SF335">
    <property type="entry name" value="GUANYLATE CYCLASE"/>
    <property type="match status" value="1"/>
</dbReference>
<name>A0A7J6TPK9_PEROL</name>
<dbReference type="InterPro" id="IPR001054">
    <property type="entry name" value="A/G_cyclase"/>
</dbReference>
<dbReference type="EMBL" id="JABANO010009749">
    <property type="protein sequence ID" value="KAF4746306.1"/>
    <property type="molecule type" value="Genomic_DNA"/>
</dbReference>
<evidence type="ECO:0000259" key="8">
    <source>
        <dbReference type="PROSITE" id="PS50125"/>
    </source>
</evidence>
<comment type="subcellular location">
    <subcellularLocation>
        <location evidence="1">Membrane</location>
    </subcellularLocation>
</comment>
<keyword evidence="5 7" id="KW-0472">Membrane</keyword>
<evidence type="ECO:0000256" key="7">
    <source>
        <dbReference type="SAM" id="Phobius"/>
    </source>
</evidence>
<keyword evidence="4 7" id="KW-1133">Transmembrane helix</keyword>
<keyword evidence="6" id="KW-0456">Lyase</keyword>
<dbReference type="OMA" id="QRRCYLI"/>
<evidence type="ECO:0000256" key="4">
    <source>
        <dbReference type="ARBA" id="ARBA00022989"/>
    </source>
</evidence>
<dbReference type="PROSITE" id="PS50125">
    <property type="entry name" value="GUANYLATE_CYCLASE_2"/>
    <property type="match status" value="1"/>
</dbReference>
<dbReference type="SUPFAM" id="SSF55073">
    <property type="entry name" value="Nucleotide cyclase"/>
    <property type="match status" value="1"/>
</dbReference>
<dbReference type="InterPro" id="IPR029787">
    <property type="entry name" value="Nucleotide_cyclase"/>
</dbReference>
<keyword evidence="2 7" id="KW-0812">Transmembrane</keyword>
<reference evidence="9 10" key="1">
    <citation type="submission" date="2020-04" db="EMBL/GenBank/DDBJ databases">
        <title>Perkinsus olseni comparative genomics.</title>
        <authorList>
            <person name="Bogema D.R."/>
        </authorList>
    </citation>
    <scope>NUCLEOTIDE SEQUENCE [LARGE SCALE GENOMIC DNA]</scope>
    <source>
        <strain evidence="9 10">ATCC PRA-207</strain>
    </source>
</reference>
<dbReference type="GO" id="GO:0004016">
    <property type="term" value="F:adenylate cyclase activity"/>
    <property type="evidence" value="ECO:0007669"/>
    <property type="project" value="TreeGrafter"/>
</dbReference>
<evidence type="ECO:0000256" key="6">
    <source>
        <dbReference type="ARBA" id="ARBA00023239"/>
    </source>
</evidence>
<feature type="non-terminal residue" evidence="9">
    <location>
        <position position="277"/>
    </location>
</feature>
<evidence type="ECO:0000256" key="5">
    <source>
        <dbReference type="ARBA" id="ARBA00023136"/>
    </source>
</evidence>
<comment type="caution">
    <text evidence="9">The sequence shown here is derived from an EMBL/GenBank/DDBJ whole genome shotgun (WGS) entry which is preliminary data.</text>
</comment>
<protein>
    <recommendedName>
        <fullName evidence="8">Guanylate cyclase domain-containing protein</fullName>
    </recommendedName>
</protein>